<accession>A0A7L3Q1E6</accession>
<organism evidence="15 16">
    <name type="scientific">Xiphorhynchus elegans</name>
    <name type="common">elegant woodcreeper</name>
    <dbReference type="NCBI Taxonomy" id="269412"/>
    <lineage>
        <taxon>Eukaryota</taxon>
        <taxon>Metazoa</taxon>
        <taxon>Chordata</taxon>
        <taxon>Craniata</taxon>
        <taxon>Vertebrata</taxon>
        <taxon>Euteleostomi</taxon>
        <taxon>Archelosauria</taxon>
        <taxon>Archosauria</taxon>
        <taxon>Dinosauria</taxon>
        <taxon>Saurischia</taxon>
        <taxon>Theropoda</taxon>
        <taxon>Coelurosauria</taxon>
        <taxon>Aves</taxon>
        <taxon>Neognathae</taxon>
        <taxon>Neoaves</taxon>
        <taxon>Telluraves</taxon>
        <taxon>Australaves</taxon>
        <taxon>Passeriformes</taxon>
        <taxon>Dendrocolaptidae</taxon>
        <taxon>Xiphorhynchus</taxon>
    </lineage>
</organism>
<sequence length="197" mass="21176">AVLAIASLLVPAARGAACPSPCHCQALGAARGMHVDCSSRQLRVVPALPLGTRSLDLRNNSLRWVPAGLLDSPPTLRSLDVAGNPWHCDCSILYLKLWLQDFSAPALGSARCASPAAVRMKPLGELTGNELGPCKRLLPIKCLQFFWRDLVLIAGAIITLLLAAWSLKFSKKLVCQLKLSQGGGRALLLRRLTSKNH</sequence>
<evidence type="ECO:0000256" key="12">
    <source>
        <dbReference type="SAM" id="SignalP"/>
    </source>
</evidence>
<reference evidence="15 16" key="1">
    <citation type="submission" date="2019-09" db="EMBL/GenBank/DDBJ databases">
        <title>Bird 10,000 Genomes (B10K) Project - Family phase.</title>
        <authorList>
            <person name="Zhang G."/>
        </authorList>
    </citation>
    <scope>NUCLEOTIDE SEQUENCE [LARGE SCALE GENOMIC DNA]</scope>
    <source>
        <strain evidence="15">OUT-0059</strain>
        <tissue evidence="15">Muscle</tissue>
    </source>
</reference>
<evidence type="ECO:0000256" key="5">
    <source>
        <dbReference type="ARBA" id="ARBA00022729"/>
    </source>
</evidence>
<gene>
    <name evidence="15" type="primary">Gp9</name>
    <name evidence="15" type="ORF">XIPELE_R06441</name>
</gene>
<evidence type="ECO:0000256" key="2">
    <source>
        <dbReference type="ARBA" id="ARBA00022614"/>
    </source>
</evidence>
<dbReference type="GO" id="GO:0016020">
    <property type="term" value="C:membrane"/>
    <property type="evidence" value="ECO:0007669"/>
    <property type="project" value="UniProtKB-SubCell"/>
</dbReference>
<dbReference type="PANTHER" id="PTHR22650">
    <property type="entry name" value="GLYCOPROTEIN IB BETA"/>
    <property type="match status" value="1"/>
</dbReference>
<evidence type="ECO:0000259" key="13">
    <source>
        <dbReference type="SMART" id="SM00013"/>
    </source>
</evidence>
<dbReference type="EMBL" id="VZUH01088943">
    <property type="protein sequence ID" value="NXU95088.1"/>
    <property type="molecule type" value="Genomic_DNA"/>
</dbReference>
<dbReference type="SMART" id="SM00013">
    <property type="entry name" value="LRRNT"/>
    <property type="match status" value="1"/>
</dbReference>
<proteinExistence type="predicted"/>
<keyword evidence="16" id="KW-1185">Reference proteome</keyword>
<evidence type="ECO:0000256" key="7">
    <source>
        <dbReference type="ARBA" id="ARBA00022989"/>
    </source>
</evidence>
<keyword evidence="3 11" id="KW-0812">Transmembrane</keyword>
<keyword evidence="9 11" id="KW-0472">Membrane</keyword>
<evidence type="ECO:0000259" key="14">
    <source>
        <dbReference type="SMART" id="SM00082"/>
    </source>
</evidence>
<comment type="caution">
    <text evidence="15">The sequence shown here is derived from an EMBL/GenBank/DDBJ whole genome shotgun (WGS) entry which is preliminary data.</text>
</comment>
<evidence type="ECO:0000256" key="6">
    <source>
        <dbReference type="ARBA" id="ARBA00022889"/>
    </source>
</evidence>
<evidence type="ECO:0000256" key="9">
    <source>
        <dbReference type="ARBA" id="ARBA00023136"/>
    </source>
</evidence>
<feature type="non-terminal residue" evidence="15">
    <location>
        <position position="1"/>
    </location>
</feature>
<name>A0A7L3Q1E6_9DEND</name>
<keyword evidence="7 11" id="KW-1133">Transmembrane helix</keyword>
<protein>
    <submittedName>
        <fullName evidence="15">GPIX protein</fullName>
    </submittedName>
</protein>
<dbReference type="AlphaFoldDB" id="A0A7L3Q1E6"/>
<evidence type="ECO:0000256" key="10">
    <source>
        <dbReference type="ARBA" id="ARBA00023157"/>
    </source>
</evidence>
<dbReference type="Gene3D" id="3.80.10.10">
    <property type="entry name" value="Ribonuclease Inhibitor"/>
    <property type="match status" value="1"/>
</dbReference>
<dbReference type="SUPFAM" id="SSF52058">
    <property type="entry name" value="L domain-like"/>
    <property type="match status" value="1"/>
</dbReference>
<feature type="domain" description="LRRNT" evidence="13">
    <location>
        <begin position="17"/>
        <end position="54"/>
    </location>
</feature>
<feature type="transmembrane region" description="Helical" evidence="11">
    <location>
        <begin position="145"/>
        <end position="167"/>
    </location>
</feature>
<evidence type="ECO:0000313" key="16">
    <source>
        <dbReference type="Proteomes" id="UP000551443"/>
    </source>
</evidence>
<dbReference type="InterPro" id="IPR032675">
    <property type="entry name" value="LRR_dom_sf"/>
</dbReference>
<evidence type="ECO:0000256" key="1">
    <source>
        <dbReference type="ARBA" id="ARBA00004479"/>
    </source>
</evidence>
<evidence type="ECO:0000256" key="3">
    <source>
        <dbReference type="ARBA" id="ARBA00022692"/>
    </source>
</evidence>
<evidence type="ECO:0000256" key="11">
    <source>
        <dbReference type="SAM" id="Phobius"/>
    </source>
</evidence>
<evidence type="ECO:0000256" key="4">
    <source>
        <dbReference type="ARBA" id="ARBA00022696"/>
    </source>
</evidence>
<evidence type="ECO:0000256" key="8">
    <source>
        <dbReference type="ARBA" id="ARBA00023084"/>
    </source>
</evidence>
<dbReference type="InterPro" id="IPR000483">
    <property type="entry name" value="Cys-rich_flank_reg_C"/>
</dbReference>
<keyword evidence="6" id="KW-0130">Cell adhesion</keyword>
<dbReference type="InterPro" id="IPR052313">
    <property type="entry name" value="GPIb-IX-V_Complex"/>
</dbReference>
<dbReference type="Proteomes" id="UP000551443">
    <property type="component" value="Unassembled WGS sequence"/>
</dbReference>
<evidence type="ECO:0000313" key="15">
    <source>
        <dbReference type="EMBL" id="NXU95088.1"/>
    </source>
</evidence>
<keyword evidence="4" id="KW-0356">Hemostasis</keyword>
<dbReference type="GO" id="GO:0007155">
    <property type="term" value="P:cell adhesion"/>
    <property type="evidence" value="ECO:0007669"/>
    <property type="project" value="UniProtKB-KW"/>
</dbReference>
<keyword evidence="5 12" id="KW-0732">Signal</keyword>
<dbReference type="PANTHER" id="PTHR22650:SF6">
    <property type="entry name" value="PLATELET GLYCOPROTEIN IX"/>
    <property type="match status" value="1"/>
</dbReference>
<keyword evidence="2" id="KW-0433">Leucine-rich repeat</keyword>
<keyword evidence="8" id="KW-0094">Blood coagulation</keyword>
<keyword evidence="10" id="KW-1015">Disulfide bond</keyword>
<comment type="subcellular location">
    <subcellularLocation>
        <location evidence="1">Membrane</location>
        <topology evidence="1">Single-pass type I membrane protein</topology>
    </subcellularLocation>
</comment>
<feature type="chain" id="PRO_5029589619" evidence="12">
    <location>
        <begin position="16"/>
        <end position="197"/>
    </location>
</feature>
<feature type="signal peptide" evidence="12">
    <location>
        <begin position="1"/>
        <end position="15"/>
    </location>
</feature>
<dbReference type="InterPro" id="IPR000372">
    <property type="entry name" value="LRRNT"/>
</dbReference>
<dbReference type="GO" id="GO:0007596">
    <property type="term" value="P:blood coagulation"/>
    <property type="evidence" value="ECO:0007669"/>
    <property type="project" value="UniProtKB-KW"/>
</dbReference>
<dbReference type="SMART" id="SM00082">
    <property type="entry name" value="LRRCT"/>
    <property type="match status" value="1"/>
</dbReference>
<feature type="non-terminal residue" evidence="15">
    <location>
        <position position="197"/>
    </location>
</feature>
<feature type="domain" description="LRRCT" evidence="14">
    <location>
        <begin position="84"/>
        <end position="135"/>
    </location>
</feature>